<evidence type="ECO:0000313" key="3">
    <source>
        <dbReference type="EMBL" id="CAB4914297.1"/>
    </source>
</evidence>
<evidence type="ECO:0000313" key="2">
    <source>
        <dbReference type="EMBL" id="CAB4833570.1"/>
    </source>
</evidence>
<organism evidence="1">
    <name type="scientific">freshwater metagenome</name>
    <dbReference type="NCBI Taxonomy" id="449393"/>
    <lineage>
        <taxon>unclassified sequences</taxon>
        <taxon>metagenomes</taxon>
        <taxon>ecological metagenomes</taxon>
    </lineage>
</organism>
<proteinExistence type="predicted"/>
<accession>A0A6J6US10</accession>
<gene>
    <name evidence="1" type="ORF">UFOPK2754_02526</name>
    <name evidence="2" type="ORF">UFOPK3139_01839</name>
    <name evidence="3" type="ORF">UFOPK3543_01713</name>
</gene>
<dbReference type="EMBL" id="CAFBMH010000064">
    <property type="protein sequence ID" value="CAB4914297.1"/>
    <property type="molecule type" value="Genomic_DNA"/>
</dbReference>
<evidence type="ECO:0000313" key="1">
    <source>
        <dbReference type="EMBL" id="CAB4762721.1"/>
    </source>
</evidence>
<sequence>MLDHVFTDAIGALREVFEAAMLERQAFEERFQMDFLLGDVSWETTYGLPGEGLPPRVRADITLEWPTWAQTAYRNWYIGEQFDEPPRIEIEIVLRVQGLAASPDPRAMLDALPETSPPIGNECLTRSGPTVETIFETTLDDPEYAIEVSYEGIYEFDEEALADGASLDKHFASMGGWISSTLVRLGDLKYQYRPPEVEADED</sequence>
<dbReference type="EMBL" id="CAEZYR010000116">
    <property type="protein sequence ID" value="CAB4762721.1"/>
    <property type="molecule type" value="Genomic_DNA"/>
</dbReference>
<dbReference type="EMBL" id="CAFABA010000078">
    <property type="protein sequence ID" value="CAB4833570.1"/>
    <property type="molecule type" value="Genomic_DNA"/>
</dbReference>
<reference evidence="1" key="1">
    <citation type="submission" date="2020-05" db="EMBL/GenBank/DDBJ databases">
        <authorList>
            <person name="Chiriac C."/>
            <person name="Salcher M."/>
            <person name="Ghai R."/>
            <person name="Kavagutti S V."/>
        </authorList>
    </citation>
    <scope>NUCLEOTIDE SEQUENCE</scope>
</reference>
<name>A0A6J6US10_9ZZZZ</name>
<dbReference type="AlphaFoldDB" id="A0A6J6US10"/>
<protein>
    <submittedName>
        <fullName evidence="1">Unannotated protein</fullName>
    </submittedName>
</protein>